<dbReference type="InterPro" id="IPR049069">
    <property type="entry name" value="MRB1590-like_C"/>
</dbReference>
<comment type="caution">
    <text evidence="3">The sequence shown here is derived from an EMBL/GenBank/DDBJ whole genome shotgun (WGS) entry which is preliminary data.</text>
</comment>
<dbReference type="AlphaFoldDB" id="A0A6B3N6Z2"/>
<evidence type="ECO:0000313" key="3">
    <source>
        <dbReference type="EMBL" id="NER26382.1"/>
    </source>
</evidence>
<evidence type="ECO:0000259" key="2">
    <source>
        <dbReference type="Pfam" id="PF21117"/>
    </source>
</evidence>
<dbReference type="InterPro" id="IPR019195">
    <property type="entry name" value="ABC_ATPase_put"/>
</dbReference>
<accession>A0A6B3N6Z2</accession>
<name>A0A6B3N6Z2_9CYAN</name>
<feature type="domain" description="MRB1590-like C-terminal" evidence="2">
    <location>
        <begin position="95"/>
        <end position="194"/>
    </location>
</feature>
<dbReference type="PANTHER" id="PTHR38149">
    <property type="entry name" value="ATPASE"/>
    <property type="match status" value="1"/>
</dbReference>
<dbReference type="PANTHER" id="PTHR38149:SF1">
    <property type="entry name" value="ATPASE"/>
    <property type="match status" value="1"/>
</dbReference>
<dbReference type="Pfam" id="PF09818">
    <property type="entry name" value="ABC_ATPase"/>
    <property type="match status" value="1"/>
</dbReference>
<feature type="domain" description="ATPase of the ABC class C-terminal" evidence="1">
    <location>
        <begin position="1"/>
        <end position="77"/>
    </location>
</feature>
<feature type="non-terminal residue" evidence="3">
    <location>
        <position position="1"/>
    </location>
</feature>
<dbReference type="InterPro" id="IPR046834">
    <property type="entry name" value="ABC_ATPase_C"/>
</dbReference>
<dbReference type="Pfam" id="PF21117">
    <property type="entry name" value="MRB1590_C"/>
    <property type="match status" value="1"/>
</dbReference>
<gene>
    <name evidence="3" type="ORF">F6J89_01760</name>
</gene>
<reference evidence="3" key="1">
    <citation type="submission" date="2019-11" db="EMBL/GenBank/DDBJ databases">
        <title>Genomic insights into an expanded diversity of filamentous marine cyanobacteria reveals the extraordinary biosynthetic potential of Moorea and Okeania.</title>
        <authorList>
            <person name="Ferreira Leao T."/>
            <person name="Wang M."/>
            <person name="Moss N."/>
            <person name="Da Silva R."/>
            <person name="Sanders J."/>
            <person name="Nurk S."/>
            <person name="Gurevich A."/>
            <person name="Humphrey G."/>
            <person name="Reher R."/>
            <person name="Zhu Q."/>
            <person name="Belda-Ferre P."/>
            <person name="Glukhov E."/>
            <person name="Rex R."/>
            <person name="Dorrestein P.C."/>
            <person name="Knight R."/>
            <person name="Pevzner P."/>
            <person name="Gerwick W.H."/>
            <person name="Gerwick L."/>
        </authorList>
    </citation>
    <scope>NUCLEOTIDE SEQUENCE</scope>
    <source>
        <strain evidence="3">SIO1C4</strain>
    </source>
</reference>
<protein>
    <submittedName>
        <fullName evidence="3">ATPase</fullName>
    </submittedName>
</protein>
<organism evidence="3">
    <name type="scientific">Symploca sp. SIO1C4</name>
    <dbReference type="NCBI Taxonomy" id="2607765"/>
    <lineage>
        <taxon>Bacteria</taxon>
        <taxon>Bacillati</taxon>
        <taxon>Cyanobacteriota</taxon>
        <taxon>Cyanophyceae</taxon>
        <taxon>Coleofasciculales</taxon>
        <taxon>Coleofasciculaceae</taxon>
        <taxon>Symploca</taxon>
    </lineage>
</organism>
<proteinExistence type="predicted"/>
<dbReference type="EMBL" id="JAAHFQ010000025">
    <property type="protein sequence ID" value="NER26382.1"/>
    <property type="molecule type" value="Genomic_DNA"/>
</dbReference>
<sequence>EPITPIIDKVRQLYFDYGVSTILVIGGSGDYFDVADTVIAMENFQPSDVTNQAKIIAQQHLSDRLTEGGDKFGQITARIPLPESIDPSQGKRAVKVKVRDVDEVAFGTEEIDLGAVEQIVETGQLKAITAAIVYAKKNYLDRHRTLTKILDQVMIDITEKGLDILTEFPQGDLVLFRRFELAAALNRLRSLKVK</sequence>
<evidence type="ECO:0000259" key="1">
    <source>
        <dbReference type="Pfam" id="PF09818"/>
    </source>
</evidence>